<evidence type="ECO:0000313" key="2">
    <source>
        <dbReference type="Proteomes" id="UP000305095"/>
    </source>
</evidence>
<dbReference type="EMBL" id="SZZP01000006">
    <property type="protein sequence ID" value="TKV81447.1"/>
    <property type="molecule type" value="Genomic_DNA"/>
</dbReference>
<proteinExistence type="predicted"/>
<sequence length="81" mass="8790">MMAIALGGRPEDNAKMVWSRGCIAYFFQQIGKGNAAPIPHLIPQDVASQHNLISLQLRSNFAAVSSSWIANPRNNIIISGN</sequence>
<name>A0A4U6S1G3_BRAEL</name>
<gene>
    <name evidence="1" type="ORF">FDV58_11190</name>
</gene>
<evidence type="ECO:0000313" key="1">
    <source>
        <dbReference type="EMBL" id="TKV81447.1"/>
    </source>
</evidence>
<accession>A0A4U6S1G3</accession>
<organism evidence="1 2">
    <name type="scientific">Bradyrhizobium elkanii</name>
    <dbReference type="NCBI Taxonomy" id="29448"/>
    <lineage>
        <taxon>Bacteria</taxon>
        <taxon>Pseudomonadati</taxon>
        <taxon>Pseudomonadota</taxon>
        <taxon>Alphaproteobacteria</taxon>
        <taxon>Hyphomicrobiales</taxon>
        <taxon>Nitrobacteraceae</taxon>
        <taxon>Bradyrhizobium</taxon>
    </lineage>
</organism>
<comment type="caution">
    <text evidence="1">The sequence shown here is derived from an EMBL/GenBank/DDBJ whole genome shotgun (WGS) entry which is preliminary data.</text>
</comment>
<dbReference type="Proteomes" id="UP000305095">
    <property type="component" value="Unassembled WGS sequence"/>
</dbReference>
<reference evidence="1 2" key="1">
    <citation type="submission" date="2019-05" db="EMBL/GenBank/DDBJ databases">
        <title>Draft Genome of Bradyrhizobium elkanii strain SEMIA 938, Used in Commercial Inoculants for Lupinus spp. in Brazil.</title>
        <authorList>
            <person name="Hungria M."/>
            <person name="Delamuta J.R.M."/>
            <person name="Ribeiro R.A."/>
            <person name="Nogueira M.A."/>
        </authorList>
    </citation>
    <scope>NUCLEOTIDE SEQUENCE [LARGE SCALE GENOMIC DNA]</scope>
    <source>
        <strain evidence="1 2">Semia 938</strain>
    </source>
</reference>
<protein>
    <submittedName>
        <fullName evidence="1">Uncharacterized protein</fullName>
    </submittedName>
</protein>
<dbReference type="AlphaFoldDB" id="A0A4U6S1G3"/>